<dbReference type="Proteomes" id="UP001480082">
    <property type="component" value="Unassembled WGS sequence"/>
</dbReference>
<gene>
    <name evidence="1" type="ORF">NKI81_23570</name>
</gene>
<evidence type="ECO:0000313" key="2">
    <source>
        <dbReference type="Proteomes" id="UP001480082"/>
    </source>
</evidence>
<accession>A0ACC6T4Q6</accession>
<proteinExistence type="predicted"/>
<sequence>MDPSGIPNSPFSFPGLVSYWRHLRVENPDVVIVRGVTRWFCRIAALCAILQGRKLVIYDQEDVRPQAWSGTWLRRAVFRQLGIAHFTSRLPSNPGPIGAGGAMPLPFGNPFEPIQIGGLRGRPLHSPPRILMVAKYRERKGHSLLLRALAVISASTPFSITLCGEEATHSDTAFCEALRQEAQALGLADRLRFQNNVAHDRMISIYASHDLLILPSRTEPAAVSPVEAAWAGCAVLMSRDSGTRQYLPPGSGFDFDPDDPRDIARAVAGLIARPEDLRLARDACFTRISSVADDDVILRLFETLGPHAVRLCEMMG</sequence>
<reference evidence="1 2" key="1">
    <citation type="journal article" date="2024" name="Proc. Natl. Acad. Sci. U.S.A.">
        <title>The evolutionary genomics of adaptation to stress in wild rhizobium bacteria.</title>
        <authorList>
            <person name="Kehlet-Delgado H."/>
            <person name="Montoya A.P."/>
            <person name="Jensen K.T."/>
            <person name="Wendlandt C.E."/>
            <person name="Dexheimer C."/>
            <person name="Roberts M."/>
            <person name="Torres Martinez L."/>
            <person name="Friesen M.L."/>
            <person name="Griffitts J.S."/>
            <person name="Porter S.S."/>
        </authorList>
    </citation>
    <scope>NUCLEOTIDE SEQUENCE [LARGE SCALE GENOMIC DNA]</scope>
    <source>
        <strain evidence="1 2">M0468</strain>
    </source>
</reference>
<organism evidence="1 2">
    <name type="scientific">Mesorhizobium australicum</name>
    <dbReference type="NCBI Taxonomy" id="536018"/>
    <lineage>
        <taxon>Bacteria</taxon>
        <taxon>Pseudomonadati</taxon>
        <taxon>Pseudomonadota</taxon>
        <taxon>Alphaproteobacteria</taxon>
        <taxon>Hyphomicrobiales</taxon>
        <taxon>Phyllobacteriaceae</taxon>
        <taxon>Mesorhizobium</taxon>
    </lineage>
</organism>
<dbReference type="EMBL" id="JAMYRI010000015">
    <property type="protein sequence ID" value="MER9286902.1"/>
    <property type="molecule type" value="Genomic_DNA"/>
</dbReference>
<comment type="caution">
    <text evidence="1">The sequence shown here is derived from an EMBL/GenBank/DDBJ whole genome shotgun (WGS) entry which is preliminary data.</text>
</comment>
<evidence type="ECO:0000313" key="1">
    <source>
        <dbReference type="EMBL" id="MER9286902.1"/>
    </source>
</evidence>
<protein>
    <submittedName>
        <fullName evidence="1">Glycosyltransferase family 4 protein</fullName>
    </submittedName>
</protein>
<keyword evidence="2" id="KW-1185">Reference proteome</keyword>
<name>A0ACC6T4Q6_9HYPH</name>